<feature type="compositionally biased region" description="Low complexity" evidence="3">
    <location>
        <begin position="97"/>
        <end position="113"/>
    </location>
</feature>
<feature type="region of interest" description="Disordered" evidence="3">
    <location>
        <begin position="1"/>
        <end position="57"/>
    </location>
</feature>
<feature type="compositionally biased region" description="Low complexity" evidence="3">
    <location>
        <begin position="42"/>
        <end position="57"/>
    </location>
</feature>
<evidence type="ECO:0000259" key="4">
    <source>
        <dbReference type="Pfam" id="PF06428"/>
    </source>
</evidence>
<dbReference type="GO" id="GO:0051286">
    <property type="term" value="C:cell tip"/>
    <property type="evidence" value="ECO:0007669"/>
    <property type="project" value="TreeGrafter"/>
</dbReference>
<name>A0A545UNL7_9HYPO</name>
<feature type="domain" description="GDP/GTP exchange factor Sec2 N-terminal" evidence="4">
    <location>
        <begin position="189"/>
        <end position="262"/>
    </location>
</feature>
<evidence type="ECO:0000256" key="1">
    <source>
        <dbReference type="ARBA" id="ARBA00023054"/>
    </source>
</evidence>
<feature type="compositionally biased region" description="Gly residues" evidence="3">
    <location>
        <begin position="148"/>
        <end position="164"/>
    </location>
</feature>
<dbReference type="GO" id="GO:0006887">
    <property type="term" value="P:exocytosis"/>
    <property type="evidence" value="ECO:0007669"/>
    <property type="project" value="TreeGrafter"/>
</dbReference>
<dbReference type="PANTHER" id="PTHR14430">
    <property type="entry name" value="RABIN3-RELATED"/>
    <property type="match status" value="1"/>
</dbReference>
<sequence>MSSTMVATVAQPSLSIKGSVAGSAASHCPSCGFDMPPPPPTASHQQQQPQQQPDDLDAAQARIAELEGEVRSLNDKAAVAINRCSEYEVELARLRCSSPPQQRPSPTRSSPSSYLQQSTERISALLYSRKPSTPTLRGAPPPALQTGGLSGGVGDAAGGGGGGSDNAALALATPTTPTAAGGAHVAGDLLEALNREQSLRQEAEGRLSATSKEMEELSAALFEQANEMVADERRARAKLEERVGELEKRDAEKKQRLDRLESAMNRIERVRNILRE</sequence>
<dbReference type="SUPFAM" id="SSF144284">
    <property type="entry name" value="Sec2 N-terminal region"/>
    <property type="match status" value="1"/>
</dbReference>
<feature type="coiled-coil region" evidence="2">
    <location>
        <begin position="193"/>
        <end position="270"/>
    </location>
</feature>
<accession>A0A545UNL7</accession>
<dbReference type="Gene3D" id="6.10.140.910">
    <property type="match status" value="1"/>
</dbReference>
<dbReference type="GO" id="GO:0005840">
    <property type="term" value="C:ribosome"/>
    <property type="evidence" value="ECO:0007669"/>
    <property type="project" value="UniProtKB-KW"/>
</dbReference>
<dbReference type="STRING" id="43265.A0A545UNL7"/>
<evidence type="ECO:0000313" key="6">
    <source>
        <dbReference type="Proteomes" id="UP000315783"/>
    </source>
</evidence>
<dbReference type="AlphaFoldDB" id="A0A545UNL7"/>
<keyword evidence="1 2" id="KW-0175">Coiled coil</keyword>
<dbReference type="GO" id="GO:0005085">
    <property type="term" value="F:guanyl-nucleotide exchange factor activity"/>
    <property type="evidence" value="ECO:0007669"/>
    <property type="project" value="InterPro"/>
</dbReference>
<keyword evidence="5" id="KW-0689">Ribosomal protein</keyword>
<protein>
    <submittedName>
        <fullName evidence="5">Ribosomal protein L32</fullName>
    </submittedName>
</protein>
<reference evidence="5 6" key="1">
    <citation type="journal article" date="2019" name="Appl. Microbiol. Biotechnol.">
        <title>Genome sequence of Isaria javanica and comparative genome analysis insights into family S53 peptidase evolution in fungal entomopathogens.</title>
        <authorList>
            <person name="Lin R."/>
            <person name="Zhang X."/>
            <person name="Xin B."/>
            <person name="Zou M."/>
            <person name="Gao Y."/>
            <person name="Qin F."/>
            <person name="Hu Q."/>
            <person name="Xie B."/>
            <person name="Cheng X."/>
        </authorList>
    </citation>
    <scope>NUCLEOTIDE SEQUENCE [LARGE SCALE GENOMIC DNA]</scope>
    <source>
        <strain evidence="5 6">IJ1G</strain>
    </source>
</reference>
<proteinExistence type="predicted"/>
<dbReference type="EMBL" id="SPUK01000021">
    <property type="protein sequence ID" value="TQV91054.1"/>
    <property type="molecule type" value="Genomic_DNA"/>
</dbReference>
<feature type="region of interest" description="Disordered" evidence="3">
    <location>
        <begin position="95"/>
        <end position="169"/>
    </location>
</feature>
<dbReference type="InterPro" id="IPR040351">
    <property type="entry name" value="RAB3IL/RAB3IP/Sec2"/>
</dbReference>
<comment type="caution">
    <text evidence="5">The sequence shown here is derived from an EMBL/GenBank/DDBJ whole genome shotgun (WGS) entry which is preliminary data.</text>
</comment>
<feature type="compositionally biased region" description="Polar residues" evidence="3">
    <location>
        <begin position="1"/>
        <end position="16"/>
    </location>
</feature>
<evidence type="ECO:0000256" key="2">
    <source>
        <dbReference type="SAM" id="Coils"/>
    </source>
</evidence>
<keyword evidence="5" id="KW-0687">Ribonucleoprotein</keyword>
<evidence type="ECO:0000256" key="3">
    <source>
        <dbReference type="SAM" id="MobiDB-lite"/>
    </source>
</evidence>
<gene>
    <name evidence="5" type="ORF">IF1G_10289</name>
</gene>
<keyword evidence="6" id="KW-1185">Reference proteome</keyword>
<dbReference type="OrthoDB" id="5560525at2759"/>
<evidence type="ECO:0000313" key="5">
    <source>
        <dbReference type="EMBL" id="TQV91054.1"/>
    </source>
</evidence>
<organism evidence="5 6">
    <name type="scientific">Cordyceps javanica</name>
    <dbReference type="NCBI Taxonomy" id="43265"/>
    <lineage>
        <taxon>Eukaryota</taxon>
        <taxon>Fungi</taxon>
        <taxon>Dikarya</taxon>
        <taxon>Ascomycota</taxon>
        <taxon>Pezizomycotina</taxon>
        <taxon>Sordariomycetes</taxon>
        <taxon>Hypocreomycetidae</taxon>
        <taxon>Hypocreales</taxon>
        <taxon>Cordycipitaceae</taxon>
        <taxon>Cordyceps</taxon>
    </lineage>
</organism>
<dbReference type="InterPro" id="IPR009449">
    <property type="entry name" value="Sec2_N"/>
</dbReference>
<dbReference type="GO" id="GO:0070319">
    <property type="term" value="C:Golgi to plasma membrane transport vesicle"/>
    <property type="evidence" value="ECO:0007669"/>
    <property type="project" value="TreeGrafter"/>
</dbReference>
<dbReference type="PANTHER" id="PTHR14430:SF4">
    <property type="entry name" value="GDP_GTP EXCHANGE FACTOR SEC2 N-TERMINAL DOMAIN-CONTAINING PROTEIN"/>
    <property type="match status" value="1"/>
</dbReference>
<dbReference type="Proteomes" id="UP000315783">
    <property type="component" value="Unassembled WGS sequence"/>
</dbReference>
<dbReference type="Pfam" id="PF06428">
    <property type="entry name" value="Sec2p"/>
    <property type="match status" value="1"/>
</dbReference>